<feature type="transmembrane region" description="Helical" evidence="5">
    <location>
        <begin position="228"/>
        <end position="246"/>
    </location>
</feature>
<evidence type="ECO:0000313" key="7">
    <source>
        <dbReference type="EMBL" id="CAD7454225.1"/>
    </source>
</evidence>
<keyword evidence="5" id="KW-1133">Transmembrane helix</keyword>
<feature type="transmembrane region" description="Helical" evidence="5">
    <location>
        <begin position="23"/>
        <end position="45"/>
    </location>
</feature>
<feature type="domain" description="ATP-binding cassette sub-family B member 6 N-terminal five TM" evidence="6">
    <location>
        <begin position="154"/>
        <end position="263"/>
    </location>
</feature>
<evidence type="ECO:0000256" key="2">
    <source>
        <dbReference type="ARBA" id="ARBA00022448"/>
    </source>
</evidence>
<comment type="subcellular location">
    <subcellularLocation>
        <location evidence="1">Cell membrane</location>
        <topology evidence="1">Multi-pass membrane protein</topology>
    </subcellularLocation>
</comment>
<gene>
    <name evidence="7" type="ORF">TTEB3V08_LOCUS2339</name>
</gene>
<organism evidence="7">
    <name type="scientific">Timema tahoe</name>
    <dbReference type="NCBI Taxonomy" id="61484"/>
    <lineage>
        <taxon>Eukaryota</taxon>
        <taxon>Metazoa</taxon>
        <taxon>Ecdysozoa</taxon>
        <taxon>Arthropoda</taxon>
        <taxon>Hexapoda</taxon>
        <taxon>Insecta</taxon>
        <taxon>Pterygota</taxon>
        <taxon>Neoptera</taxon>
        <taxon>Polyneoptera</taxon>
        <taxon>Phasmatodea</taxon>
        <taxon>Timematodea</taxon>
        <taxon>Timematoidea</taxon>
        <taxon>Timematidae</taxon>
        <taxon>Timema</taxon>
    </lineage>
</organism>
<feature type="domain" description="ATP-binding cassette sub-family B member 6 N-terminal five TM" evidence="6">
    <location>
        <begin position="3"/>
        <end position="99"/>
    </location>
</feature>
<sequence length="295" mass="33368">MLYCPPNITLSEFWVNHGISQCFLETVSTSVIAGILFLFGSIQLWMYKKYSTPVTRESLPYSKLYIVQLSVIGFLSFLAIARFILQATLLNNGVLYGYMELGRLNIEEVNPQLWGGIIENHLGKTTPSSPERDSNLDLPVLGSLAQHETSALAIIMSMLYALAVFPFSILLIIVERHYLLPSTPTRGHGLLLLLFWALLLTTENLAFLNLRKDDWWFHLNTLSDKIEMTLFVLRYVSCLAIFIFGLRAPGIMSTRDYFNLNHSFSSHHIQSDDVVFSDANFIGMDENFSGGVEIL</sequence>
<dbReference type="Pfam" id="PF16185">
    <property type="entry name" value="MTABC_N"/>
    <property type="match status" value="2"/>
</dbReference>
<evidence type="ECO:0000256" key="1">
    <source>
        <dbReference type="ARBA" id="ARBA00004651"/>
    </source>
</evidence>
<dbReference type="EMBL" id="OE000543">
    <property type="protein sequence ID" value="CAD7454225.1"/>
    <property type="molecule type" value="Genomic_DNA"/>
</dbReference>
<keyword evidence="2" id="KW-0813">Transport</keyword>
<feature type="transmembrane region" description="Helical" evidence="5">
    <location>
        <begin position="65"/>
        <end position="85"/>
    </location>
</feature>
<keyword evidence="5" id="KW-0812">Transmembrane</keyword>
<evidence type="ECO:0000256" key="4">
    <source>
        <dbReference type="ARBA" id="ARBA00022967"/>
    </source>
</evidence>
<proteinExistence type="predicted"/>
<evidence type="ECO:0000259" key="6">
    <source>
        <dbReference type="Pfam" id="PF16185"/>
    </source>
</evidence>
<keyword evidence="4" id="KW-1278">Translocase</keyword>
<feature type="transmembrane region" description="Helical" evidence="5">
    <location>
        <begin position="151"/>
        <end position="174"/>
    </location>
</feature>
<dbReference type="InterPro" id="IPR032410">
    <property type="entry name" value="ABCB6_N"/>
</dbReference>
<evidence type="ECO:0000256" key="5">
    <source>
        <dbReference type="SAM" id="Phobius"/>
    </source>
</evidence>
<name>A0A7R9FIR2_9NEOP</name>
<keyword evidence="3" id="KW-1003">Cell membrane</keyword>
<protein>
    <recommendedName>
        <fullName evidence="6">ATP-binding cassette sub-family B member 6 N-terminal five TM domain-containing protein</fullName>
    </recommendedName>
</protein>
<keyword evidence="5" id="KW-0472">Membrane</keyword>
<accession>A0A7R9FIR2</accession>
<dbReference type="GO" id="GO:0005886">
    <property type="term" value="C:plasma membrane"/>
    <property type="evidence" value="ECO:0007669"/>
    <property type="project" value="UniProtKB-SubCell"/>
</dbReference>
<evidence type="ECO:0000256" key="3">
    <source>
        <dbReference type="ARBA" id="ARBA00022475"/>
    </source>
</evidence>
<reference evidence="7" key="1">
    <citation type="submission" date="2020-11" db="EMBL/GenBank/DDBJ databases">
        <authorList>
            <person name="Tran Van P."/>
        </authorList>
    </citation>
    <scope>NUCLEOTIDE SEQUENCE</scope>
</reference>
<dbReference type="AlphaFoldDB" id="A0A7R9FIR2"/>
<feature type="transmembrane region" description="Helical" evidence="5">
    <location>
        <begin position="190"/>
        <end position="208"/>
    </location>
</feature>